<dbReference type="InterPro" id="IPR036397">
    <property type="entry name" value="RNaseH_sf"/>
</dbReference>
<dbReference type="EMBL" id="JANVFU010000001">
    <property type="protein sequence ID" value="KAJ3750863.1"/>
    <property type="molecule type" value="Genomic_DNA"/>
</dbReference>
<evidence type="ECO:0000256" key="1">
    <source>
        <dbReference type="ARBA" id="ARBA00000077"/>
    </source>
</evidence>
<evidence type="ECO:0000256" key="5">
    <source>
        <dbReference type="ARBA" id="ARBA00022723"/>
    </source>
</evidence>
<keyword evidence="4" id="KW-0540">Nuclease</keyword>
<proteinExistence type="inferred from homology"/>
<evidence type="ECO:0000256" key="7">
    <source>
        <dbReference type="ARBA" id="ARBA00022801"/>
    </source>
</evidence>
<dbReference type="Proteomes" id="UP001142393">
    <property type="component" value="Unassembled WGS sequence"/>
</dbReference>
<dbReference type="PANTHER" id="PTHR10642">
    <property type="entry name" value="RIBONUCLEASE H1"/>
    <property type="match status" value="1"/>
</dbReference>
<sequence length="759" mass="86285">MEGRRHIIQMIIGGMTQYLTAVQGMPKSIEKRLEKRISNFLWKERNHHPVSSSVTQAPISEGGRKILDIAARNEAIDIMALKTYLAFSPKWHQWCLFADALFALKVPQSEKKVDPEVRGNIFLQTWKTHLNKKQSPILKQITDTAKKFNLRIEGIAFSRKIIRDMPIWYHREGAQAIRTMNSTAASHCLKQKHKLRTVGETADMAARSQTEDHTPSSSCKCHDCESIRKDYNCNHPHGCIRQCVKLLETLPPKWNPSAELPEDYQIEPQHTELFNRKEKWTPFDNRITTDGTIADIFRIFTDPQTTTSNILPNLKPPPGELGLRHIIIATDGSCENNGEENARAGAGIFIEKSHPDNRSAKLPKYLAQSNQTGELVGAKLAADTTNPALSLGIETDSRYVLNALKNGQKFENEGFITTSNKSLIASVLTSFRTRTTPTYTKWVKGHDGNERNEGADKLAKEALSKDKASFVNLLQPPNLKVTGAKLTSMTQSLAYKAIMQMKTRKNGTKRKRTELNLMRIQNCVEDRFGYIPTKERFWESIRHKDFDRKTRDFLWMTCHDAYWTGTHWSRPNMPVDLQERAICSHCGVIDDLTHTLTTCEATGQEIIWSLAENLWKRKKSTLAWFKPTLGDILGCSLAKITNPKNGKPVTGENRLWRIIIAESAHLIWTTRCQRVITNEGRHPSKSELQNKWTKMMNDRLELDCRLTNLKLGTKAIPKKLVLRTWKGTLTNEEELPNDWTAKSGGLVGIAVEREEEGFG</sequence>
<comment type="catalytic activity">
    <reaction evidence="1">
        <text>Endonucleolytic cleavage to 5'-phosphomonoester.</text>
        <dbReference type="EC" id="3.1.26.4"/>
    </reaction>
</comment>
<comment type="similarity">
    <text evidence="2">Belongs to the RNase H family.</text>
</comment>
<name>A0A9W8U3G3_9AGAR</name>
<protein>
    <recommendedName>
        <fullName evidence="3">ribonuclease H</fullName>
        <ecNumber evidence="3">3.1.26.4</ecNumber>
    </recommendedName>
</protein>
<comment type="caution">
    <text evidence="9">The sequence shown here is derived from an EMBL/GenBank/DDBJ whole genome shotgun (WGS) entry which is preliminary data.</text>
</comment>
<keyword evidence="7" id="KW-0378">Hydrolase</keyword>
<dbReference type="Pfam" id="PF00075">
    <property type="entry name" value="RNase_H"/>
    <property type="match status" value="1"/>
</dbReference>
<feature type="domain" description="RNase H type-1" evidence="8">
    <location>
        <begin position="322"/>
        <end position="464"/>
    </location>
</feature>
<dbReference type="GO" id="GO:0003676">
    <property type="term" value="F:nucleic acid binding"/>
    <property type="evidence" value="ECO:0007669"/>
    <property type="project" value="InterPro"/>
</dbReference>
<evidence type="ECO:0000259" key="8">
    <source>
        <dbReference type="PROSITE" id="PS50879"/>
    </source>
</evidence>
<keyword evidence="6" id="KW-0255">Endonuclease</keyword>
<dbReference type="InterPro" id="IPR050092">
    <property type="entry name" value="RNase_H"/>
</dbReference>
<dbReference type="EC" id="3.1.26.4" evidence="3"/>
<dbReference type="InterPro" id="IPR002156">
    <property type="entry name" value="RNaseH_domain"/>
</dbReference>
<dbReference type="GO" id="GO:0043137">
    <property type="term" value="P:DNA replication, removal of RNA primer"/>
    <property type="evidence" value="ECO:0007669"/>
    <property type="project" value="TreeGrafter"/>
</dbReference>
<organism evidence="9 10">
    <name type="scientific">Lentinula detonsa</name>
    <dbReference type="NCBI Taxonomy" id="2804962"/>
    <lineage>
        <taxon>Eukaryota</taxon>
        <taxon>Fungi</taxon>
        <taxon>Dikarya</taxon>
        <taxon>Basidiomycota</taxon>
        <taxon>Agaricomycotina</taxon>
        <taxon>Agaricomycetes</taxon>
        <taxon>Agaricomycetidae</taxon>
        <taxon>Agaricales</taxon>
        <taxon>Marasmiineae</taxon>
        <taxon>Omphalotaceae</taxon>
        <taxon>Lentinula</taxon>
    </lineage>
</organism>
<dbReference type="PROSITE" id="PS50879">
    <property type="entry name" value="RNASE_H_1"/>
    <property type="match status" value="1"/>
</dbReference>
<evidence type="ECO:0000256" key="4">
    <source>
        <dbReference type="ARBA" id="ARBA00022722"/>
    </source>
</evidence>
<dbReference type="Gene3D" id="3.30.420.10">
    <property type="entry name" value="Ribonuclease H-like superfamily/Ribonuclease H"/>
    <property type="match status" value="1"/>
</dbReference>
<accession>A0A9W8U3G3</accession>
<dbReference type="GO" id="GO:0046872">
    <property type="term" value="F:metal ion binding"/>
    <property type="evidence" value="ECO:0007669"/>
    <property type="project" value="UniProtKB-KW"/>
</dbReference>
<keyword evidence="10" id="KW-1185">Reference proteome</keyword>
<evidence type="ECO:0000256" key="2">
    <source>
        <dbReference type="ARBA" id="ARBA00005300"/>
    </source>
</evidence>
<dbReference type="SUPFAM" id="SSF53098">
    <property type="entry name" value="Ribonuclease H-like"/>
    <property type="match status" value="1"/>
</dbReference>
<dbReference type="GO" id="GO:0004523">
    <property type="term" value="F:RNA-DNA hybrid ribonuclease activity"/>
    <property type="evidence" value="ECO:0007669"/>
    <property type="project" value="UniProtKB-EC"/>
</dbReference>
<evidence type="ECO:0000313" key="9">
    <source>
        <dbReference type="EMBL" id="KAJ3750863.1"/>
    </source>
</evidence>
<evidence type="ECO:0000256" key="3">
    <source>
        <dbReference type="ARBA" id="ARBA00012180"/>
    </source>
</evidence>
<dbReference type="InterPro" id="IPR012337">
    <property type="entry name" value="RNaseH-like_sf"/>
</dbReference>
<gene>
    <name evidence="9" type="ORF">DFH05DRAFT_1567110</name>
</gene>
<evidence type="ECO:0000313" key="10">
    <source>
        <dbReference type="Proteomes" id="UP001142393"/>
    </source>
</evidence>
<keyword evidence="5" id="KW-0479">Metal-binding</keyword>
<reference evidence="9 10" key="1">
    <citation type="journal article" date="2023" name="Proc. Natl. Acad. Sci. U.S.A.">
        <title>A global phylogenomic analysis of the shiitake genus Lentinula.</title>
        <authorList>
            <person name="Sierra-Patev S."/>
            <person name="Min B."/>
            <person name="Naranjo-Ortiz M."/>
            <person name="Looney B."/>
            <person name="Konkel Z."/>
            <person name="Slot J.C."/>
            <person name="Sakamoto Y."/>
            <person name="Steenwyk J.L."/>
            <person name="Rokas A."/>
            <person name="Carro J."/>
            <person name="Camarero S."/>
            <person name="Ferreira P."/>
            <person name="Molpeceres G."/>
            <person name="Ruiz-Duenas F.J."/>
            <person name="Serrano A."/>
            <person name="Henrissat B."/>
            <person name="Drula E."/>
            <person name="Hughes K.W."/>
            <person name="Mata J.L."/>
            <person name="Ishikawa N.K."/>
            <person name="Vargas-Isla R."/>
            <person name="Ushijima S."/>
            <person name="Smith C.A."/>
            <person name="Donoghue J."/>
            <person name="Ahrendt S."/>
            <person name="Andreopoulos W."/>
            <person name="He G."/>
            <person name="LaButti K."/>
            <person name="Lipzen A."/>
            <person name="Ng V."/>
            <person name="Riley R."/>
            <person name="Sandor L."/>
            <person name="Barry K."/>
            <person name="Martinez A.T."/>
            <person name="Xiao Y."/>
            <person name="Gibbons J.G."/>
            <person name="Terashima K."/>
            <person name="Grigoriev I.V."/>
            <person name="Hibbett D."/>
        </authorList>
    </citation>
    <scope>NUCLEOTIDE SEQUENCE [LARGE SCALE GENOMIC DNA]</scope>
    <source>
        <strain evidence="9 10">TFB7810</strain>
    </source>
</reference>
<dbReference type="PANTHER" id="PTHR10642:SF26">
    <property type="entry name" value="RIBONUCLEASE H1"/>
    <property type="match status" value="1"/>
</dbReference>
<evidence type="ECO:0000256" key="6">
    <source>
        <dbReference type="ARBA" id="ARBA00022759"/>
    </source>
</evidence>
<dbReference type="AlphaFoldDB" id="A0A9W8U3G3"/>